<dbReference type="InterPro" id="IPR057326">
    <property type="entry name" value="KR_dom"/>
</dbReference>
<evidence type="ECO:0000256" key="3">
    <source>
        <dbReference type="RuleBase" id="RU000363"/>
    </source>
</evidence>
<evidence type="ECO:0000256" key="2">
    <source>
        <dbReference type="ARBA" id="ARBA00023002"/>
    </source>
</evidence>
<organism evidence="5 6">
    <name type="scientific">Emticicia aquatilis</name>
    <dbReference type="NCBI Taxonomy" id="1537369"/>
    <lineage>
        <taxon>Bacteria</taxon>
        <taxon>Pseudomonadati</taxon>
        <taxon>Bacteroidota</taxon>
        <taxon>Cytophagia</taxon>
        <taxon>Cytophagales</taxon>
        <taxon>Leadbetterellaceae</taxon>
        <taxon>Emticicia</taxon>
    </lineage>
</organism>
<keyword evidence="6" id="KW-1185">Reference proteome</keyword>
<dbReference type="RefSeq" id="WP_188765113.1">
    <property type="nucleotide sequence ID" value="NZ_BMKK01000002.1"/>
</dbReference>
<dbReference type="PROSITE" id="PS00061">
    <property type="entry name" value="ADH_SHORT"/>
    <property type="match status" value="1"/>
</dbReference>
<reference evidence="5" key="2">
    <citation type="submission" date="2020-09" db="EMBL/GenBank/DDBJ databases">
        <authorList>
            <person name="Sun Q."/>
            <person name="Zhou Y."/>
        </authorList>
    </citation>
    <scope>NUCLEOTIDE SEQUENCE</scope>
    <source>
        <strain evidence="5">CGMCC 1.15958</strain>
    </source>
</reference>
<dbReference type="PANTHER" id="PTHR44196">
    <property type="entry name" value="DEHYDROGENASE/REDUCTASE SDR FAMILY MEMBER 7B"/>
    <property type="match status" value="1"/>
</dbReference>
<reference evidence="5" key="1">
    <citation type="journal article" date="2014" name="Int. J. Syst. Evol. Microbiol.">
        <title>Complete genome sequence of Corynebacterium casei LMG S-19264T (=DSM 44701T), isolated from a smear-ripened cheese.</title>
        <authorList>
            <consortium name="US DOE Joint Genome Institute (JGI-PGF)"/>
            <person name="Walter F."/>
            <person name="Albersmeier A."/>
            <person name="Kalinowski J."/>
            <person name="Ruckert C."/>
        </authorList>
    </citation>
    <scope>NUCLEOTIDE SEQUENCE</scope>
    <source>
        <strain evidence="5">CGMCC 1.15958</strain>
    </source>
</reference>
<evidence type="ECO:0000256" key="1">
    <source>
        <dbReference type="ARBA" id="ARBA00006484"/>
    </source>
</evidence>
<dbReference type="SUPFAM" id="SSF51735">
    <property type="entry name" value="NAD(P)-binding Rossmann-fold domains"/>
    <property type="match status" value="1"/>
</dbReference>
<dbReference type="SMART" id="SM00822">
    <property type="entry name" value="PKS_KR"/>
    <property type="match status" value="1"/>
</dbReference>
<dbReference type="PRINTS" id="PR00080">
    <property type="entry name" value="SDRFAMILY"/>
</dbReference>
<dbReference type="PIRSF" id="PIRSF000126">
    <property type="entry name" value="11-beta-HSD1"/>
    <property type="match status" value="1"/>
</dbReference>
<evidence type="ECO:0000259" key="4">
    <source>
        <dbReference type="SMART" id="SM00822"/>
    </source>
</evidence>
<comment type="similarity">
    <text evidence="1 3">Belongs to the short-chain dehydrogenases/reductases (SDR) family.</text>
</comment>
<evidence type="ECO:0000313" key="5">
    <source>
        <dbReference type="EMBL" id="GGD49274.1"/>
    </source>
</evidence>
<gene>
    <name evidence="5" type="ORF">GCM10011514_11840</name>
</gene>
<dbReference type="Gene3D" id="3.40.50.720">
    <property type="entry name" value="NAD(P)-binding Rossmann-like Domain"/>
    <property type="match status" value="1"/>
</dbReference>
<dbReference type="PANTHER" id="PTHR44196:SF1">
    <property type="entry name" value="DEHYDROGENASE_REDUCTASE SDR FAMILY MEMBER 7B"/>
    <property type="match status" value="1"/>
</dbReference>
<dbReference type="AlphaFoldDB" id="A0A916YM33"/>
<comment type="caution">
    <text evidence="5">The sequence shown here is derived from an EMBL/GenBank/DDBJ whole genome shotgun (WGS) entry which is preliminary data.</text>
</comment>
<proteinExistence type="inferred from homology"/>
<dbReference type="Proteomes" id="UP000609064">
    <property type="component" value="Unassembled WGS sequence"/>
</dbReference>
<sequence>MLKDKVVIITGGSSGIGKALAFELGKESCKLIITGRNIDKLEQTSHELSMQGIENHYLVADSSLEYDNKRIVAEAIYHYGKIDILINNAGITMRSMFEDADIDATIRKVMDINFFGTVYLTQAALPYIKKAKGTIVGISSIAGYRGLPVRSGYSASKFAVNGFLEALRTELLHTGVNVLTACPGFTSSNIRFAAIDAHGQVSQETVRDEEKMMSSEECAMHIVKAINKRKRSIILTNEGKLTVWLNKLFPRLVDKLVYTTLAKEKNSPLKQISEIH</sequence>
<keyword evidence="2" id="KW-0560">Oxidoreductase</keyword>
<evidence type="ECO:0000313" key="6">
    <source>
        <dbReference type="Proteomes" id="UP000609064"/>
    </source>
</evidence>
<name>A0A916YM33_9BACT</name>
<dbReference type="GO" id="GO:0016491">
    <property type="term" value="F:oxidoreductase activity"/>
    <property type="evidence" value="ECO:0007669"/>
    <property type="project" value="UniProtKB-KW"/>
</dbReference>
<dbReference type="NCBIfam" id="NF004825">
    <property type="entry name" value="PRK06181.1"/>
    <property type="match status" value="1"/>
</dbReference>
<accession>A0A916YM33</accession>
<feature type="domain" description="Ketoreductase" evidence="4">
    <location>
        <begin position="5"/>
        <end position="188"/>
    </location>
</feature>
<dbReference type="GO" id="GO:0016020">
    <property type="term" value="C:membrane"/>
    <property type="evidence" value="ECO:0007669"/>
    <property type="project" value="TreeGrafter"/>
</dbReference>
<dbReference type="InterPro" id="IPR036291">
    <property type="entry name" value="NAD(P)-bd_dom_sf"/>
</dbReference>
<dbReference type="InterPro" id="IPR020904">
    <property type="entry name" value="Sc_DH/Rdtase_CS"/>
</dbReference>
<dbReference type="EMBL" id="BMKK01000002">
    <property type="protein sequence ID" value="GGD49274.1"/>
    <property type="molecule type" value="Genomic_DNA"/>
</dbReference>
<dbReference type="PRINTS" id="PR00081">
    <property type="entry name" value="GDHRDH"/>
</dbReference>
<dbReference type="InterPro" id="IPR002347">
    <property type="entry name" value="SDR_fam"/>
</dbReference>
<protein>
    <submittedName>
        <fullName evidence="5">Short chain dehydrogenase</fullName>
    </submittedName>
</protein>
<dbReference type="Pfam" id="PF00106">
    <property type="entry name" value="adh_short"/>
    <property type="match status" value="1"/>
</dbReference>